<keyword evidence="4" id="KW-1185">Reference proteome</keyword>
<dbReference type="Pfam" id="PF03732">
    <property type="entry name" value="Retrotrans_gag"/>
    <property type="match status" value="1"/>
</dbReference>
<proteinExistence type="predicted"/>
<dbReference type="PANTHER" id="PTHR45823">
    <property type="entry name" value="T-SNARE COILED-COIL HOMOLOGY DOMAIN-CONTAINING PROTEIN"/>
    <property type="match status" value="1"/>
</dbReference>
<dbReference type="PANTHER" id="PTHR45823:SF1">
    <property type="entry name" value="T-SNARE COILED-COIL HOMOLOGY DOMAIN-CONTAINING PROTEIN"/>
    <property type="match status" value="1"/>
</dbReference>
<evidence type="ECO:0000259" key="2">
    <source>
        <dbReference type="Pfam" id="PF03732"/>
    </source>
</evidence>
<accession>A0A4C1SKZ8</accession>
<dbReference type="InterPro" id="IPR005162">
    <property type="entry name" value="Retrotrans_gag_dom"/>
</dbReference>
<keyword evidence="1" id="KW-0175">Coiled coil</keyword>
<evidence type="ECO:0000313" key="4">
    <source>
        <dbReference type="Proteomes" id="UP000299102"/>
    </source>
</evidence>
<organism evidence="3 4">
    <name type="scientific">Eumeta variegata</name>
    <name type="common">Bagworm moth</name>
    <name type="synonym">Eumeta japonica</name>
    <dbReference type="NCBI Taxonomy" id="151549"/>
    <lineage>
        <taxon>Eukaryota</taxon>
        <taxon>Metazoa</taxon>
        <taxon>Ecdysozoa</taxon>
        <taxon>Arthropoda</taxon>
        <taxon>Hexapoda</taxon>
        <taxon>Insecta</taxon>
        <taxon>Pterygota</taxon>
        <taxon>Neoptera</taxon>
        <taxon>Endopterygota</taxon>
        <taxon>Lepidoptera</taxon>
        <taxon>Glossata</taxon>
        <taxon>Ditrysia</taxon>
        <taxon>Tineoidea</taxon>
        <taxon>Psychidae</taxon>
        <taxon>Oiketicinae</taxon>
        <taxon>Eumeta</taxon>
    </lineage>
</organism>
<name>A0A4C1SKZ8_EUMVA</name>
<dbReference type="EMBL" id="BGZK01007206">
    <property type="protein sequence ID" value="GBP02819.1"/>
    <property type="molecule type" value="Genomic_DNA"/>
</dbReference>
<evidence type="ECO:0000256" key="1">
    <source>
        <dbReference type="SAM" id="Coils"/>
    </source>
</evidence>
<gene>
    <name evidence="3" type="ORF">EVAR_71251_1</name>
</gene>
<sequence length="159" mass="18660">MMQRMEQTASATNTMLLQEMKNFKTNNQMLLREINREINTRFSETCAEVLETVPASCRNNYEDIVAALQRKYGGEHRKEIHRVELRGRVQKMNETLQDYALEIERLVQLAYPGENHPFMDNFKAKAFVIGIRDPGAGESRNHHIRSAARKQQLNRLWFH</sequence>
<reference evidence="3 4" key="1">
    <citation type="journal article" date="2019" name="Commun. Biol.">
        <title>The bagworm genome reveals a unique fibroin gene that provides high tensile strength.</title>
        <authorList>
            <person name="Kono N."/>
            <person name="Nakamura H."/>
            <person name="Ohtoshi R."/>
            <person name="Tomita M."/>
            <person name="Numata K."/>
            <person name="Arakawa K."/>
        </authorList>
    </citation>
    <scope>NUCLEOTIDE SEQUENCE [LARGE SCALE GENOMIC DNA]</scope>
</reference>
<feature type="coiled-coil region" evidence="1">
    <location>
        <begin position="82"/>
        <end position="109"/>
    </location>
</feature>
<protein>
    <recommendedName>
        <fullName evidence="2">Retrotransposon gag domain-containing protein</fullName>
    </recommendedName>
</protein>
<dbReference type="OrthoDB" id="425619at2759"/>
<dbReference type="Proteomes" id="UP000299102">
    <property type="component" value="Unassembled WGS sequence"/>
</dbReference>
<evidence type="ECO:0000313" key="3">
    <source>
        <dbReference type="EMBL" id="GBP02819.1"/>
    </source>
</evidence>
<comment type="caution">
    <text evidence="3">The sequence shown here is derived from an EMBL/GenBank/DDBJ whole genome shotgun (WGS) entry which is preliminary data.</text>
</comment>
<dbReference type="AlphaFoldDB" id="A0A4C1SKZ8"/>
<feature type="domain" description="Retrotransposon gag" evidence="2">
    <location>
        <begin position="45"/>
        <end position="132"/>
    </location>
</feature>